<evidence type="ECO:0000313" key="5">
    <source>
        <dbReference type="Proteomes" id="UP000789390"/>
    </source>
</evidence>
<evidence type="ECO:0000313" key="4">
    <source>
        <dbReference type="EMBL" id="CAH0106137.1"/>
    </source>
</evidence>
<dbReference type="GO" id="GO:0001578">
    <property type="term" value="P:microtubule bundle formation"/>
    <property type="evidence" value="ECO:0007669"/>
    <property type="project" value="TreeGrafter"/>
</dbReference>
<accession>A0A8J2RMV0</accession>
<organism evidence="4 5">
    <name type="scientific">Daphnia galeata</name>
    <dbReference type="NCBI Taxonomy" id="27404"/>
    <lineage>
        <taxon>Eukaryota</taxon>
        <taxon>Metazoa</taxon>
        <taxon>Ecdysozoa</taxon>
        <taxon>Arthropoda</taxon>
        <taxon>Crustacea</taxon>
        <taxon>Branchiopoda</taxon>
        <taxon>Diplostraca</taxon>
        <taxon>Cladocera</taxon>
        <taxon>Anomopoda</taxon>
        <taxon>Daphniidae</taxon>
        <taxon>Daphnia</taxon>
    </lineage>
</organism>
<dbReference type="FunFam" id="1.10.238.10:FF:000266">
    <property type="entry name" value="TPPP family protein"/>
    <property type="match status" value="1"/>
</dbReference>
<feature type="compositionally biased region" description="Polar residues" evidence="3">
    <location>
        <begin position="1"/>
        <end position="12"/>
    </location>
</feature>
<dbReference type="PANTHER" id="PTHR12932">
    <property type="entry name" value="P25 ALPHA-RELATED"/>
    <property type="match status" value="1"/>
</dbReference>
<feature type="region of interest" description="Disordered" evidence="3">
    <location>
        <begin position="1"/>
        <end position="52"/>
    </location>
</feature>
<sequence>MADVNIKSSSDGLNGEQPLESLKDELPDVAVAPTDSVPASPRPGSGAKKNPLTELFRSFAKFGDSKADGKAISLSQSDKWMKQAKVIDGKKITATDTGIYFKKHKSLKLGLADYQKFLEELAKAKKVDLTEIREKMIQCGPPGTTGTTVAVKTAAVDRLTDSAKYTGSSRMRFDESGRGRGIDGRRDKPDGSGYVQGYDNKNSYDKSH</sequence>
<dbReference type="Proteomes" id="UP000789390">
    <property type="component" value="Unassembled WGS sequence"/>
</dbReference>
<dbReference type="SUPFAM" id="SSF47473">
    <property type="entry name" value="EF-hand"/>
    <property type="match status" value="1"/>
</dbReference>
<protein>
    <recommendedName>
        <fullName evidence="2">Tubulin polymerization-promoting protein homolog</fullName>
    </recommendedName>
</protein>
<evidence type="ECO:0000256" key="3">
    <source>
        <dbReference type="SAM" id="MobiDB-lite"/>
    </source>
</evidence>
<dbReference type="Gene3D" id="1.10.238.10">
    <property type="entry name" value="EF-hand"/>
    <property type="match status" value="1"/>
</dbReference>
<dbReference type="OrthoDB" id="548799at2759"/>
<comment type="caution">
    <text evidence="4">The sequence shown here is derived from an EMBL/GenBank/DDBJ whole genome shotgun (WGS) entry which is preliminary data.</text>
</comment>
<feature type="compositionally biased region" description="Basic and acidic residues" evidence="3">
    <location>
        <begin position="171"/>
        <end position="190"/>
    </location>
</feature>
<keyword evidence="5" id="KW-1185">Reference proteome</keyword>
<comment type="similarity">
    <text evidence="1">Belongs to the TPPP family.</text>
</comment>
<dbReference type="GO" id="GO:0046785">
    <property type="term" value="P:microtubule polymerization"/>
    <property type="evidence" value="ECO:0007669"/>
    <property type="project" value="InterPro"/>
</dbReference>
<evidence type="ECO:0000256" key="1">
    <source>
        <dbReference type="ARBA" id="ARBA00010994"/>
    </source>
</evidence>
<gene>
    <name evidence="4" type="ORF">DGAL_LOCUS9288</name>
</gene>
<dbReference type="InterPro" id="IPR008907">
    <property type="entry name" value="TPP/p25"/>
</dbReference>
<dbReference type="GO" id="GO:0032273">
    <property type="term" value="P:positive regulation of protein polymerization"/>
    <property type="evidence" value="ECO:0007669"/>
    <property type="project" value="TreeGrafter"/>
</dbReference>
<dbReference type="Pfam" id="PF05517">
    <property type="entry name" value="p25-alpha"/>
    <property type="match status" value="1"/>
</dbReference>
<reference evidence="4" key="1">
    <citation type="submission" date="2021-11" db="EMBL/GenBank/DDBJ databases">
        <authorList>
            <person name="Schell T."/>
        </authorList>
    </citation>
    <scope>NUCLEOTIDE SEQUENCE</scope>
    <source>
        <strain evidence="4">M5</strain>
    </source>
</reference>
<proteinExistence type="inferred from homology"/>
<dbReference type="InterPro" id="IPR011992">
    <property type="entry name" value="EF-hand-dom_pair"/>
</dbReference>
<name>A0A8J2RMV0_9CRUS</name>
<dbReference type="PANTHER" id="PTHR12932:SF9">
    <property type="entry name" value="TUBULIN POLYMERIZATION-PROMOTING PROTEIN HOMOLOG"/>
    <property type="match status" value="1"/>
</dbReference>
<dbReference type="AlphaFoldDB" id="A0A8J2RMV0"/>
<evidence type="ECO:0000256" key="2">
    <source>
        <dbReference type="ARBA" id="ARBA00069104"/>
    </source>
</evidence>
<dbReference type="GO" id="GO:0005874">
    <property type="term" value="C:microtubule"/>
    <property type="evidence" value="ECO:0007669"/>
    <property type="project" value="TreeGrafter"/>
</dbReference>
<feature type="region of interest" description="Disordered" evidence="3">
    <location>
        <begin position="167"/>
        <end position="208"/>
    </location>
</feature>
<dbReference type="GO" id="GO:0015631">
    <property type="term" value="F:tubulin binding"/>
    <property type="evidence" value="ECO:0007669"/>
    <property type="project" value="InterPro"/>
</dbReference>
<dbReference type="EMBL" id="CAKKLH010000223">
    <property type="protein sequence ID" value="CAH0106137.1"/>
    <property type="molecule type" value="Genomic_DNA"/>
</dbReference>